<name>A0ABY4AV21_9MICO</name>
<accession>A0ABY4AV21</accession>
<dbReference type="Proteomes" id="UP000831304">
    <property type="component" value="Chromosome"/>
</dbReference>
<dbReference type="SUPFAM" id="SSF47240">
    <property type="entry name" value="Ferritin-like"/>
    <property type="match status" value="1"/>
</dbReference>
<feature type="domain" description="YHS" evidence="1">
    <location>
        <begin position="72"/>
        <end position="98"/>
    </location>
</feature>
<gene>
    <name evidence="2" type="ORF">MTP13_04370</name>
</gene>
<dbReference type="InterPro" id="IPR009078">
    <property type="entry name" value="Ferritin-like_SF"/>
</dbReference>
<organism evidence="2 3">
    <name type="scientific">Agromyces soli</name>
    <dbReference type="NCBI Taxonomy" id="659012"/>
    <lineage>
        <taxon>Bacteria</taxon>
        <taxon>Bacillati</taxon>
        <taxon>Actinomycetota</taxon>
        <taxon>Actinomycetes</taxon>
        <taxon>Micrococcales</taxon>
        <taxon>Microbacteriaceae</taxon>
        <taxon>Agromyces</taxon>
    </lineage>
</organism>
<dbReference type="Pfam" id="PF04945">
    <property type="entry name" value="YHS"/>
    <property type="match status" value="1"/>
</dbReference>
<sequence length="101" mass="9944">MTNDPQAASCCSTGMTASDVAHTAAVSGHGKANLLGGGSGAAGSADDQTTCPVMVGSPVSKAAAEAVGLFRDYEGERYYFCCAGCGPAFDADPAKYAANVA</sequence>
<dbReference type="RefSeq" id="WP_243569888.1">
    <property type="nucleotide sequence ID" value="NZ_BAAARD010000002.1"/>
</dbReference>
<dbReference type="InterPro" id="IPR012348">
    <property type="entry name" value="RNR-like"/>
</dbReference>
<evidence type="ECO:0000313" key="2">
    <source>
        <dbReference type="EMBL" id="UOE27027.1"/>
    </source>
</evidence>
<proteinExistence type="predicted"/>
<dbReference type="InterPro" id="IPR007029">
    <property type="entry name" value="YHS_dom"/>
</dbReference>
<evidence type="ECO:0000313" key="3">
    <source>
        <dbReference type="Proteomes" id="UP000831304"/>
    </source>
</evidence>
<reference evidence="2 3" key="1">
    <citation type="submission" date="2022-03" db="EMBL/GenBank/DDBJ databases">
        <title>Agromyces sp. isolated from the gut of P. brevitarsis seulensis larvae.</title>
        <authorList>
            <person name="Won M."/>
            <person name="Kwon S.-W."/>
        </authorList>
    </citation>
    <scope>NUCLEOTIDE SEQUENCE [LARGE SCALE GENOMIC DNA]</scope>
    <source>
        <strain evidence="2 3">KACC 16215</strain>
    </source>
</reference>
<dbReference type="Gene3D" id="1.10.620.20">
    <property type="entry name" value="Ribonucleotide Reductase, subunit A"/>
    <property type="match status" value="1"/>
</dbReference>
<keyword evidence="3" id="KW-1185">Reference proteome</keyword>
<dbReference type="EMBL" id="CP094533">
    <property type="protein sequence ID" value="UOE27027.1"/>
    <property type="molecule type" value="Genomic_DNA"/>
</dbReference>
<evidence type="ECO:0000259" key="1">
    <source>
        <dbReference type="Pfam" id="PF04945"/>
    </source>
</evidence>
<protein>
    <submittedName>
        <fullName evidence="2">YHS domain-containing protein</fullName>
    </submittedName>
</protein>